<gene>
    <name evidence="1" type="ORF">SBRY_40926</name>
</gene>
<dbReference type="Proteomes" id="UP001153328">
    <property type="component" value="Unassembled WGS sequence"/>
</dbReference>
<organism evidence="1 2">
    <name type="scientific">Actinacidiphila bryophytorum</name>
    <dbReference type="NCBI Taxonomy" id="1436133"/>
    <lineage>
        <taxon>Bacteria</taxon>
        <taxon>Bacillati</taxon>
        <taxon>Actinomycetota</taxon>
        <taxon>Actinomycetes</taxon>
        <taxon>Kitasatosporales</taxon>
        <taxon>Streptomycetaceae</taxon>
        <taxon>Actinacidiphila</taxon>
    </lineage>
</organism>
<evidence type="ECO:0000313" key="1">
    <source>
        <dbReference type="EMBL" id="CAG7648420.1"/>
    </source>
</evidence>
<keyword evidence="2" id="KW-1185">Reference proteome</keyword>
<accession>A0A9W4MIZ4</accession>
<protein>
    <submittedName>
        <fullName evidence="1">Uncharacterized protein</fullName>
    </submittedName>
</protein>
<dbReference type="EMBL" id="CAJVAX010000018">
    <property type="protein sequence ID" value="CAG7648420.1"/>
    <property type="molecule type" value="Genomic_DNA"/>
</dbReference>
<dbReference type="AlphaFoldDB" id="A0A9W4MIZ4"/>
<reference evidence="1" key="1">
    <citation type="submission" date="2021-06" db="EMBL/GenBank/DDBJ databases">
        <authorList>
            <person name="Arsene-Ploetze F."/>
        </authorList>
    </citation>
    <scope>NUCLEOTIDE SEQUENCE</scope>
    <source>
        <strain evidence="1">SBRY1</strain>
    </source>
</reference>
<proteinExistence type="predicted"/>
<comment type="caution">
    <text evidence="1">The sequence shown here is derived from an EMBL/GenBank/DDBJ whole genome shotgun (WGS) entry which is preliminary data.</text>
</comment>
<name>A0A9W4MIZ4_9ACTN</name>
<evidence type="ECO:0000313" key="2">
    <source>
        <dbReference type="Proteomes" id="UP001153328"/>
    </source>
</evidence>
<sequence>MGGSPRRDAYELGKLPTKPSAVLREITTDPYFGTPLRAGDGPSEQFMRIPNVFAKCKAMPPRAAAALYRATTSFWRRKRTRTSDGSRVTPRS</sequence>